<dbReference type="eggNOG" id="COG2520">
    <property type="taxonomic scope" value="Bacteria"/>
</dbReference>
<dbReference type="InterPro" id="IPR052514">
    <property type="entry name" value="SAM-dependent_MTase"/>
</dbReference>
<dbReference type="Pfam" id="PF05050">
    <property type="entry name" value="Methyltransf_21"/>
    <property type="match status" value="1"/>
</dbReference>
<name>M3AG16_9PROT</name>
<keyword evidence="2" id="KW-0489">Methyltransferase</keyword>
<comment type="caution">
    <text evidence="2">The sequence shown here is derived from an EMBL/GenBank/DDBJ whole genome shotgun (WGS) entry which is preliminary data.</text>
</comment>
<dbReference type="PANTHER" id="PTHR34203">
    <property type="entry name" value="METHYLTRANSFERASE, FKBM FAMILY PROTEIN"/>
    <property type="match status" value="1"/>
</dbReference>
<evidence type="ECO:0000259" key="1">
    <source>
        <dbReference type="Pfam" id="PF05050"/>
    </source>
</evidence>
<dbReference type="Proteomes" id="UP000011744">
    <property type="component" value="Unassembled WGS sequence"/>
</dbReference>
<dbReference type="STRING" id="1244869.H261_01077"/>
<dbReference type="PATRIC" id="fig|1244869.3.peg.207"/>
<accession>M3AG16</accession>
<dbReference type="SUPFAM" id="SSF53335">
    <property type="entry name" value="S-adenosyl-L-methionine-dependent methyltransferases"/>
    <property type="match status" value="1"/>
</dbReference>
<evidence type="ECO:0000313" key="2">
    <source>
        <dbReference type="EMBL" id="EME71798.1"/>
    </source>
</evidence>
<dbReference type="EMBL" id="AONQ01000002">
    <property type="protein sequence ID" value="EME71798.1"/>
    <property type="molecule type" value="Genomic_DNA"/>
</dbReference>
<proteinExistence type="predicted"/>
<protein>
    <submittedName>
        <fullName evidence="2">SAM-dependent methyltransferase</fullName>
    </submittedName>
</protein>
<keyword evidence="2" id="KW-0808">Transferase</keyword>
<dbReference type="InterPro" id="IPR029063">
    <property type="entry name" value="SAM-dependent_MTases_sf"/>
</dbReference>
<dbReference type="Gene3D" id="3.40.50.150">
    <property type="entry name" value="Vaccinia Virus protein VP39"/>
    <property type="match status" value="1"/>
</dbReference>
<organism evidence="2 3">
    <name type="scientific">Paramagnetospirillum caucaseum</name>
    <dbReference type="NCBI Taxonomy" id="1244869"/>
    <lineage>
        <taxon>Bacteria</taxon>
        <taxon>Pseudomonadati</taxon>
        <taxon>Pseudomonadota</taxon>
        <taxon>Alphaproteobacteria</taxon>
        <taxon>Rhodospirillales</taxon>
        <taxon>Magnetospirillaceae</taxon>
        <taxon>Paramagnetospirillum</taxon>
    </lineage>
</organism>
<gene>
    <name evidence="2" type="ORF">H261_01077</name>
</gene>
<evidence type="ECO:0000313" key="3">
    <source>
        <dbReference type="Proteomes" id="UP000011744"/>
    </source>
</evidence>
<keyword evidence="3" id="KW-1185">Reference proteome</keyword>
<dbReference type="GO" id="GO:0032259">
    <property type="term" value="P:methylation"/>
    <property type="evidence" value="ECO:0007669"/>
    <property type="project" value="UniProtKB-KW"/>
</dbReference>
<reference evidence="2 3" key="1">
    <citation type="journal article" date="2014" name="Genome Announc.">
        <title>Draft Genome Sequence of Magnetospirillum sp. Strain SO-1, a Freshwater Magnetotactic Bacterium Isolated from the Ol'khovka River, Russia.</title>
        <authorList>
            <person name="Grouzdev D.S."/>
            <person name="Dziuba M.V."/>
            <person name="Sukhacheva M.S."/>
            <person name="Mardanov A.V."/>
            <person name="Beletskiy A.V."/>
            <person name="Kuznetsov B.B."/>
            <person name="Skryabin K.G."/>
        </authorList>
    </citation>
    <scope>NUCLEOTIDE SEQUENCE [LARGE SCALE GENOMIC DNA]</scope>
    <source>
        <strain evidence="2 3">SO-1</strain>
    </source>
</reference>
<dbReference type="PANTHER" id="PTHR34203:SF15">
    <property type="entry name" value="SLL1173 PROTEIN"/>
    <property type="match status" value="1"/>
</dbReference>
<dbReference type="InterPro" id="IPR006342">
    <property type="entry name" value="FkbM_mtfrase"/>
</dbReference>
<dbReference type="GO" id="GO:0008168">
    <property type="term" value="F:methyltransferase activity"/>
    <property type="evidence" value="ECO:0007669"/>
    <property type="project" value="UniProtKB-KW"/>
</dbReference>
<sequence>MNGGVLALPPYLGTAATRYGTMLYPVGDVWVGRSIAAYGEYSEGETALFRQFVRPGDTVVEAGANIGGLTLPLAGLVGAAGRVLAFEAQRPIHAVLTANLLLNGLQQVWAERVALGAQAGSIKVPRLDLSRVENFGGLSLGGENGDDCPVATLDSYGLPALKLIKIDVEGAESEVIDGARDTILRLRPVLYVENDRKEKSAALIKRILDLGYRLWWHVVPLFSPGNHRGNAGNVFGNVASLNMACLPRESGMAFGDGVEILSPDAPPPF</sequence>
<dbReference type="AlphaFoldDB" id="M3AG16"/>
<dbReference type="NCBIfam" id="TIGR01444">
    <property type="entry name" value="fkbM_fam"/>
    <property type="match status" value="1"/>
</dbReference>
<feature type="domain" description="Methyltransferase FkbM" evidence="1">
    <location>
        <begin position="62"/>
        <end position="214"/>
    </location>
</feature>
<dbReference type="RefSeq" id="WP_008613335.1">
    <property type="nucleotide sequence ID" value="NZ_AONQ01000002.1"/>
</dbReference>